<dbReference type="PANTHER" id="PTHR42895:SF2">
    <property type="entry name" value="IRON-SULFUR CLUSTER PROTEIN"/>
    <property type="match status" value="1"/>
</dbReference>
<protein>
    <recommendedName>
        <fullName evidence="1">RACo-like middle region domain-containing protein</fullName>
    </recommendedName>
</protein>
<evidence type="ECO:0000313" key="2">
    <source>
        <dbReference type="EMBL" id="GAH65213.1"/>
    </source>
</evidence>
<feature type="non-terminal residue" evidence="2">
    <location>
        <position position="138"/>
    </location>
</feature>
<evidence type="ECO:0000259" key="1">
    <source>
        <dbReference type="Pfam" id="PF17651"/>
    </source>
</evidence>
<organism evidence="2">
    <name type="scientific">marine sediment metagenome</name>
    <dbReference type="NCBI Taxonomy" id="412755"/>
    <lineage>
        <taxon>unclassified sequences</taxon>
        <taxon>metagenomes</taxon>
        <taxon>ecological metagenomes</taxon>
    </lineage>
</organism>
<dbReference type="Gene3D" id="3.30.420.480">
    <property type="entry name" value="Domain of unknown function (DUF4445)"/>
    <property type="match status" value="1"/>
</dbReference>
<sequence length="138" mass="14868">MLDLNRGKVLAESIAYNGQISYGEDVITRIAYCQKPGGLKKLQGAVVATINGILRELLTQSQVDVRHIGHIMVAGNTTMTQILLGLEPKYIRLAPYTPVAKFFPPVEADSLGIEVSNQAYLFTFPAVASYVGGDIVSG</sequence>
<feature type="domain" description="RACo-like middle region" evidence="1">
    <location>
        <begin position="1"/>
        <end position="138"/>
    </location>
</feature>
<dbReference type="InterPro" id="IPR041414">
    <property type="entry name" value="Raco-like_middle"/>
</dbReference>
<dbReference type="EMBL" id="BARU01026651">
    <property type="protein sequence ID" value="GAH65213.1"/>
    <property type="molecule type" value="Genomic_DNA"/>
</dbReference>
<reference evidence="2" key="1">
    <citation type="journal article" date="2014" name="Front. Microbiol.">
        <title>High frequency of phylogenetically diverse reductive dehalogenase-homologous genes in deep subseafloor sedimentary metagenomes.</title>
        <authorList>
            <person name="Kawai M."/>
            <person name="Futagami T."/>
            <person name="Toyoda A."/>
            <person name="Takaki Y."/>
            <person name="Nishi S."/>
            <person name="Hori S."/>
            <person name="Arai W."/>
            <person name="Tsubouchi T."/>
            <person name="Morono Y."/>
            <person name="Uchiyama I."/>
            <person name="Ito T."/>
            <person name="Fujiyama A."/>
            <person name="Inagaki F."/>
            <person name="Takami H."/>
        </authorList>
    </citation>
    <scope>NUCLEOTIDE SEQUENCE</scope>
    <source>
        <strain evidence="2">Expedition CK06-06</strain>
    </source>
</reference>
<dbReference type="Pfam" id="PF17651">
    <property type="entry name" value="Raco_middle"/>
    <property type="match status" value="1"/>
</dbReference>
<gene>
    <name evidence="2" type="ORF">S03H2_42783</name>
</gene>
<dbReference type="PANTHER" id="PTHR42895">
    <property type="entry name" value="IRON-SULFUR CLUSTER-BINDING PROTEIN-RELATED"/>
    <property type="match status" value="1"/>
</dbReference>
<dbReference type="InterPro" id="IPR052911">
    <property type="entry name" value="Corrinoid_activation_enz"/>
</dbReference>
<name>X1J631_9ZZZZ</name>
<accession>X1J631</accession>
<proteinExistence type="predicted"/>
<comment type="caution">
    <text evidence="2">The sequence shown here is derived from an EMBL/GenBank/DDBJ whole genome shotgun (WGS) entry which is preliminary data.</text>
</comment>
<dbReference type="AlphaFoldDB" id="X1J631"/>
<dbReference type="InterPro" id="IPR042259">
    <property type="entry name" value="Raco-like_middle_sf"/>
</dbReference>